<dbReference type="Gene3D" id="1.10.260.40">
    <property type="entry name" value="lambda repressor-like DNA-binding domains"/>
    <property type="match status" value="1"/>
</dbReference>
<evidence type="ECO:0000259" key="2">
    <source>
        <dbReference type="PROSITE" id="PS50943"/>
    </source>
</evidence>
<dbReference type="EMBL" id="LR134343">
    <property type="protein sequence ID" value="VEG12349.1"/>
    <property type="molecule type" value="Genomic_DNA"/>
</dbReference>
<dbReference type="InterPro" id="IPR001387">
    <property type="entry name" value="Cro/C1-type_HTH"/>
</dbReference>
<dbReference type="Pfam" id="PF01381">
    <property type="entry name" value="HTH_3"/>
    <property type="match status" value="1"/>
</dbReference>
<name>A0A3S4QNE9_9GAMM</name>
<dbReference type="OrthoDB" id="5678656at2"/>
<gene>
    <name evidence="3" type="primary">pezA</name>
    <name evidence="3" type="ORF">NCTC10297_00269</name>
</gene>
<evidence type="ECO:0000256" key="1">
    <source>
        <dbReference type="ARBA" id="ARBA00023125"/>
    </source>
</evidence>
<dbReference type="RefSeq" id="WP_126329560.1">
    <property type="nucleotide sequence ID" value="NZ_LR134343.1"/>
</dbReference>
<dbReference type="Proteomes" id="UP000274100">
    <property type="component" value="Chromosome"/>
</dbReference>
<dbReference type="InterPro" id="IPR010982">
    <property type="entry name" value="Lambda_DNA-bd_dom_sf"/>
</dbReference>
<protein>
    <submittedName>
        <fullName evidence="3">Antitoxin PezA</fullName>
    </submittedName>
</protein>
<dbReference type="AlphaFoldDB" id="A0A3S4QNE9"/>
<proteinExistence type="predicted"/>
<dbReference type="SUPFAM" id="SSF47413">
    <property type="entry name" value="lambda repressor-like DNA-binding domains"/>
    <property type="match status" value="1"/>
</dbReference>
<evidence type="ECO:0000313" key="3">
    <source>
        <dbReference type="EMBL" id="VEG12349.1"/>
    </source>
</evidence>
<evidence type="ECO:0000313" key="4">
    <source>
        <dbReference type="Proteomes" id="UP000274100"/>
    </source>
</evidence>
<dbReference type="SMART" id="SM00530">
    <property type="entry name" value="HTH_XRE"/>
    <property type="match status" value="1"/>
</dbReference>
<dbReference type="PROSITE" id="PS50943">
    <property type="entry name" value="HTH_CROC1"/>
    <property type="match status" value="1"/>
</dbReference>
<accession>A0A3S4QNE9</accession>
<organism evidence="3 4">
    <name type="scientific">Moraxella cuniculi</name>
    <dbReference type="NCBI Taxonomy" id="34061"/>
    <lineage>
        <taxon>Bacteria</taxon>
        <taxon>Pseudomonadati</taxon>
        <taxon>Pseudomonadota</taxon>
        <taxon>Gammaproteobacteria</taxon>
        <taxon>Moraxellales</taxon>
        <taxon>Moraxellaceae</taxon>
        <taxon>Moraxella</taxon>
    </lineage>
</organism>
<reference evidence="3 4" key="1">
    <citation type="submission" date="2018-12" db="EMBL/GenBank/DDBJ databases">
        <authorList>
            <consortium name="Pathogen Informatics"/>
        </authorList>
    </citation>
    <scope>NUCLEOTIDE SEQUENCE [LARGE SCALE GENOMIC DNA]</scope>
    <source>
        <strain evidence="3 4">NCTC10297</strain>
    </source>
</reference>
<dbReference type="GO" id="GO:0003677">
    <property type="term" value="F:DNA binding"/>
    <property type="evidence" value="ECO:0007669"/>
    <property type="project" value="UniProtKB-KW"/>
</dbReference>
<dbReference type="PANTHER" id="PTHR46558">
    <property type="entry name" value="TRACRIPTIONAL REGULATORY PROTEIN-RELATED-RELATED"/>
    <property type="match status" value="1"/>
</dbReference>
<dbReference type="PANTHER" id="PTHR46558:SF4">
    <property type="entry name" value="DNA-BIDING PHAGE PROTEIN"/>
    <property type="match status" value="1"/>
</dbReference>
<feature type="domain" description="HTH cro/C1-type" evidence="2">
    <location>
        <begin position="7"/>
        <end position="61"/>
    </location>
</feature>
<keyword evidence="1" id="KW-0238">DNA-binding</keyword>
<dbReference type="CDD" id="cd00093">
    <property type="entry name" value="HTH_XRE"/>
    <property type="match status" value="1"/>
</dbReference>
<sequence length="121" mass="13875">MDIADNIVKLRKEQHLTQEQMAEKLAMSKNGYAKLERGESRITVEHLQNIANTFNIDIVELLKADKEVALLIGDNHGSYANKYYNNVYEIEKLQLIIAHKDELLAQKDKEIALLRQLLDGV</sequence>
<dbReference type="KEGG" id="mcun:NCTC10297_00269"/>